<gene>
    <name evidence="3" type="ORF">ACFOW8_20830</name>
</gene>
<dbReference type="InterPro" id="IPR013762">
    <property type="entry name" value="Integrase-like_cat_sf"/>
</dbReference>
<reference evidence="4" key="1">
    <citation type="journal article" date="2019" name="Int. J. Syst. Evol. Microbiol.">
        <title>The Global Catalogue of Microorganisms (GCM) 10K type strain sequencing project: providing services to taxonomists for standard genome sequencing and annotation.</title>
        <authorList>
            <consortium name="The Broad Institute Genomics Platform"/>
            <consortium name="The Broad Institute Genome Sequencing Center for Infectious Disease"/>
            <person name="Wu L."/>
            <person name="Ma J."/>
        </authorList>
    </citation>
    <scope>NUCLEOTIDE SEQUENCE [LARGE SCALE GENOMIC DNA]</scope>
    <source>
        <strain evidence="4">CGMCC 4.7204</strain>
    </source>
</reference>
<evidence type="ECO:0000256" key="1">
    <source>
        <dbReference type="ARBA" id="ARBA00023172"/>
    </source>
</evidence>
<dbReference type="SUPFAM" id="SSF56349">
    <property type="entry name" value="DNA breaking-rejoining enzymes"/>
    <property type="match status" value="1"/>
</dbReference>
<dbReference type="InterPro" id="IPR002104">
    <property type="entry name" value="Integrase_catalytic"/>
</dbReference>
<evidence type="ECO:0000313" key="3">
    <source>
        <dbReference type="EMBL" id="MFC4127378.1"/>
    </source>
</evidence>
<name>A0ABV8L9J2_9NOCA</name>
<feature type="domain" description="Tyr recombinase" evidence="2">
    <location>
        <begin position="68"/>
        <end position="231"/>
    </location>
</feature>
<proteinExistence type="predicted"/>
<sequence length="237" mass="26037">MARGVGARTGPWEVGADALIGWAGRQDWKLETRRCFRSSALQFYRWGIEAGRATDNPALRLPRVRPAEPIARPTPEHAYVAAVIGAPPRERLMLRLAAECGMRRGEVSRVHSDDLLQSIDGWSLIVHGKGGKDRCVPLPDSLAAELRALGAGYAFPGADKGHLSAAWVGKLVTRRLPGNFTMHTLRHRFGTQAYAVDRDILAVQALLGHASPVTTRRYVRVPDASLRRTIEAVQRIA</sequence>
<dbReference type="RefSeq" id="WP_378552722.1">
    <property type="nucleotide sequence ID" value="NZ_JBHSBA010000014.1"/>
</dbReference>
<accession>A0ABV8L9J2</accession>
<dbReference type="PANTHER" id="PTHR30349:SF64">
    <property type="entry name" value="PROPHAGE INTEGRASE INTD-RELATED"/>
    <property type="match status" value="1"/>
</dbReference>
<organism evidence="3 4">
    <name type="scientific">Nocardia rhizosphaerae</name>
    <dbReference type="NCBI Taxonomy" id="1691571"/>
    <lineage>
        <taxon>Bacteria</taxon>
        <taxon>Bacillati</taxon>
        <taxon>Actinomycetota</taxon>
        <taxon>Actinomycetes</taxon>
        <taxon>Mycobacteriales</taxon>
        <taxon>Nocardiaceae</taxon>
        <taxon>Nocardia</taxon>
    </lineage>
</organism>
<dbReference type="PROSITE" id="PS51898">
    <property type="entry name" value="TYR_RECOMBINASE"/>
    <property type="match status" value="1"/>
</dbReference>
<dbReference type="CDD" id="cd00397">
    <property type="entry name" value="DNA_BRE_C"/>
    <property type="match status" value="1"/>
</dbReference>
<protein>
    <submittedName>
        <fullName evidence="3">Tyrosine-type recombinase/integrase</fullName>
    </submittedName>
</protein>
<keyword evidence="4" id="KW-1185">Reference proteome</keyword>
<dbReference type="EMBL" id="JBHSBA010000014">
    <property type="protein sequence ID" value="MFC4127378.1"/>
    <property type="molecule type" value="Genomic_DNA"/>
</dbReference>
<evidence type="ECO:0000313" key="4">
    <source>
        <dbReference type="Proteomes" id="UP001595767"/>
    </source>
</evidence>
<dbReference type="PANTHER" id="PTHR30349">
    <property type="entry name" value="PHAGE INTEGRASE-RELATED"/>
    <property type="match status" value="1"/>
</dbReference>
<dbReference type="Pfam" id="PF00589">
    <property type="entry name" value="Phage_integrase"/>
    <property type="match status" value="1"/>
</dbReference>
<comment type="caution">
    <text evidence="3">The sequence shown here is derived from an EMBL/GenBank/DDBJ whole genome shotgun (WGS) entry which is preliminary data.</text>
</comment>
<dbReference type="InterPro" id="IPR050090">
    <property type="entry name" value="Tyrosine_recombinase_XerCD"/>
</dbReference>
<keyword evidence="1" id="KW-0233">DNA recombination</keyword>
<dbReference type="Gene3D" id="1.10.443.10">
    <property type="entry name" value="Intergrase catalytic core"/>
    <property type="match status" value="1"/>
</dbReference>
<dbReference type="InterPro" id="IPR011010">
    <property type="entry name" value="DNA_brk_join_enz"/>
</dbReference>
<evidence type="ECO:0000259" key="2">
    <source>
        <dbReference type="PROSITE" id="PS51898"/>
    </source>
</evidence>
<dbReference type="Proteomes" id="UP001595767">
    <property type="component" value="Unassembled WGS sequence"/>
</dbReference>